<dbReference type="EMBL" id="CAJHJT010000001">
    <property type="protein sequence ID" value="CAD6992726.1"/>
    <property type="molecule type" value="Genomic_DNA"/>
</dbReference>
<reference evidence="1" key="1">
    <citation type="submission" date="2020-11" db="EMBL/GenBank/DDBJ databases">
        <authorList>
            <person name="Whitehead M."/>
        </authorList>
    </citation>
    <scope>NUCLEOTIDE SEQUENCE</scope>
    <source>
        <strain evidence="1">EGII</strain>
    </source>
</reference>
<gene>
    <name evidence="1" type="ORF">CCAP1982_LOCUS1571</name>
</gene>
<keyword evidence="2" id="KW-1185">Reference proteome</keyword>
<organism evidence="1 2">
    <name type="scientific">Ceratitis capitata</name>
    <name type="common">Mediterranean fruit fly</name>
    <name type="synonym">Tephritis capitata</name>
    <dbReference type="NCBI Taxonomy" id="7213"/>
    <lineage>
        <taxon>Eukaryota</taxon>
        <taxon>Metazoa</taxon>
        <taxon>Ecdysozoa</taxon>
        <taxon>Arthropoda</taxon>
        <taxon>Hexapoda</taxon>
        <taxon>Insecta</taxon>
        <taxon>Pterygota</taxon>
        <taxon>Neoptera</taxon>
        <taxon>Endopterygota</taxon>
        <taxon>Diptera</taxon>
        <taxon>Brachycera</taxon>
        <taxon>Muscomorpha</taxon>
        <taxon>Tephritoidea</taxon>
        <taxon>Tephritidae</taxon>
        <taxon>Ceratitis</taxon>
        <taxon>Ceratitis</taxon>
    </lineage>
</organism>
<comment type="caution">
    <text evidence="1">The sequence shown here is derived from an EMBL/GenBank/DDBJ whole genome shotgun (WGS) entry which is preliminary data.</text>
</comment>
<dbReference type="AlphaFoldDB" id="A0A811U3A8"/>
<protein>
    <submittedName>
        <fullName evidence="1">(Mediterranean fruit fly) hypothetical protein</fullName>
    </submittedName>
</protein>
<evidence type="ECO:0000313" key="2">
    <source>
        <dbReference type="Proteomes" id="UP000606786"/>
    </source>
</evidence>
<sequence>MAIDCSGARETHQHEHRDKQKPELLWPVKLTWRACVLVYLCVSAALRCMLGIRAHTMRSICSLMRRKGSILMYVCSGEFRNGQNFLMHFSPPVLGDSTVWRGSARRQHSWFGTVEKYNKPISSPKSIAHSPPAKPHVAPTHPPLRAIGATLVCCYYSAQNSSCGGATCVHCCATKALPVMLSRAAANDRRFEPREAFTFICGRNRAFVLLTYLYLYTQKVFS</sequence>
<evidence type="ECO:0000313" key="1">
    <source>
        <dbReference type="EMBL" id="CAD6992726.1"/>
    </source>
</evidence>
<dbReference type="Proteomes" id="UP000606786">
    <property type="component" value="Unassembled WGS sequence"/>
</dbReference>
<name>A0A811U3A8_CERCA</name>
<proteinExistence type="predicted"/>
<accession>A0A811U3A8</accession>